<dbReference type="PANTHER" id="PTHR33375:SF1">
    <property type="entry name" value="CHROMOSOME-PARTITIONING PROTEIN PARB-RELATED"/>
    <property type="match status" value="1"/>
</dbReference>
<dbReference type="SUPFAM" id="SSF110849">
    <property type="entry name" value="ParB/Sulfiredoxin"/>
    <property type="match status" value="1"/>
</dbReference>
<dbReference type="EMBL" id="BAABKM010000002">
    <property type="protein sequence ID" value="GAA4699890.1"/>
    <property type="molecule type" value="Genomic_DNA"/>
</dbReference>
<feature type="compositionally biased region" description="Low complexity" evidence="1">
    <location>
        <begin position="138"/>
        <end position="156"/>
    </location>
</feature>
<dbReference type="Proteomes" id="UP001499974">
    <property type="component" value="Unassembled WGS sequence"/>
</dbReference>
<feature type="region of interest" description="Disordered" evidence="1">
    <location>
        <begin position="127"/>
        <end position="157"/>
    </location>
</feature>
<protein>
    <recommendedName>
        <fullName evidence="2">ParB-like N-terminal domain-containing protein</fullName>
    </recommendedName>
</protein>
<evidence type="ECO:0000259" key="2">
    <source>
        <dbReference type="SMART" id="SM00470"/>
    </source>
</evidence>
<name>A0ABP8X4W5_9ACTN</name>
<dbReference type="SMART" id="SM00470">
    <property type="entry name" value="ParB"/>
    <property type="match status" value="1"/>
</dbReference>
<feature type="region of interest" description="Disordered" evidence="1">
    <location>
        <begin position="245"/>
        <end position="267"/>
    </location>
</feature>
<feature type="domain" description="ParB-like N-terminal" evidence="2">
    <location>
        <begin position="18"/>
        <end position="103"/>
    </location>
</feature>
<evidence type="ECO:0000313" key="4">
    <source>
        <dbReference type="Proteomes" id="UP001499974"/>
    </source>
</evidence>
<dbReference type="InterPro" id="IPR003115">
    <property type="entry name" value="ParB_N"/>
</dbReference>
<proteinExistence type="predicted"/>
<dbReference type="RefSeq" id="WP_345520661.1">
    <property type="nucleotide sequence ID" value="NZ_BAABKM010000002.1"/>
</dbReference>
<organism evidence="3 4">
    <name type="scientific">Nocardioides conyzicola</name>
    <dbReference type="NCBI Taxonomy" id="1651781"/>
    <lineage>
        <taxon>Bacteria</taxon>
        <taxon>Bacillati</taxon>
        <taxon>Actinomycetota</taxon>
        <taxon>Actinomycetes</taxon>
        <taxon>Propionibacteriales</taxon>
        <taxon>Nocardioidaceae</taxon>
        <taxon>Nocardioides</taxon>
    </lineage>
</organism>
<evidence type="ECO:0000313" key="3">
    <source>
        <dbReference type="EMBL" id="GAA4699890.1"/>
    </source>
</evidence>
<comment type="caution">
    <text evidence="3">The sequence shown here is derived from an EMBL/GenBank/DDBJ whole genome shotgun (WGS) entry which is preliminary data.</text>
</comment>
<reference evidence="4" key="1">
    <citation type="journal article" date="2019" name="Int. J. Syst. Evol. Microbiol.">
        <title>The Global Catalogue of Microorganisms (GCM) 10K type strain sequencing project: providing services to taxonomists for standard genome sequencing and annotation.</title>
        <authorList>
            <consortium name="The Broad Institute Genomics Platform"/>
            <consortium name="The Broad Institute Genome Sequencing Center for Infectious Disease"/>
            <person name="Wu L."/>
            <person name="Ma J."/>
        </authorList>
    </citation>
    <scope>NUCLEOTIDE SEQUENCE [LARGE SCALE GENOMIC DNA]</scope>
    <source>
        <strain evidence="4">JCM 18531</strain>
    </source>
</reference>
<dbReference type="PANTHER" id="PTHR33375">
    <property type="entry name" value="CHROMOSOME-PARTITIONING PROTEIN PARB-RELATED"/>
    <property type="match status" value="1"/>
</dbReference>
<evidence type="ECO:0000256" key="1">
    <source>
        <dbReference type="SAM" id="MobiDB-lite"/>
    </source>
</evidence>
<gene>
    <name evidence="3" type="ORF">GCM10023349_15420</name>
</gene>
<sequence length="336" mass="37606">MHETQPESRLDTRGRIELDRTIDSIVVGTRYRKDPGDLTDLMASIDQLGLLQPATITPDGVLVCGWRRLEAVRRLGWRSMNVWVRSGISGRLESLLAQQDDNDLHKPLNEIEKATLYRELKQVRAEEAERRKQATQFGAESYGGASGGASDAPPGETGKARRQAAMAITGKASYDTHERVCALMDWASRKATPPEIRAMANDALRRIEAGEPVKPLHREVKDAWDEVQDREAETGLARLAREALERVKGESGSAGPKRTELGRNQRPTSHYRSVRSFILTWTELDGWTETYDVDALAIELADADWERFDRVVTATIAFRDQLTAARRDARTADQTG</sequence>
<dbReference type="InterPro" id="IPR036086">
    <property type="entry name" value="ParB/Sulfiredoxin_sf"/>
</dbReference>
<dbReference type="Gene3D" id="3.90.1530.30">
    <property type="match status" value="1"/>
</dbReference>
<accession>A0ABP8X4W5</accession>
<keyword evidence="4" id="KW-1185">Reference proteome</keyword>
<dbReference type="InterPro" id="IPR050336">
    <property type="entry name" value="Chromosome_partition/occlusion"/>
</dbReference>